<accession>A0A062TVA5</accession>
<dbReference type="OrthoDB" id="9813967at2"/>
<keyword evidence="2" id="KW-0813">Transport</keyword>
<evidence type="ECO:0000256" key="3">
    <source>
        <dbReference type="SAM" id="SignalP"/>
    </source>
</evidence>
<gene>
    <name evidence="5" type="ORF">HY29_05205</name>
</gene>
<dbReference type="eggNOG" id="COG0845">
    <property type="taxonomic scope" value="Bacteria"/>
</dbReference>
<proteinExistence type="inferred from homology"/>
<dbReference type="GO" id="GO:1990281">
    <property type="term" value="C:efflux pump complex"/>
    <property type="evidence" value="ECO:0007669"/>
    <property type="project" value="TreeGrafter"/>
</dbReference>
<dbReference type="InterPro" id="IPR058637">
    <property type="entry name" value="YknX-like_C"/>
</dbReference>
<dbReference type="GO" id="GO:0015562">
    <property type="term" value="F:efflux transmembrane transporter activity"/>
    <property type="evidence" value="ECO:0007669"/>
    <property type="project" value="TreeGrafter"/>
</dbReference>
<dbReference type="EMBL" id="AWFF01000076">
    <property type="protein sequence ID" value="KCZ51936.1"/>
    <property type="molecule type" value="Genomic_DNA"/>
</dbReference>
<protein>
    <recommendedName>
        <fullName evidence="4">YknX-like C-terminal permuted SH3-like domain-containing protein</fullName>
    </recommendedName>
</protein>
<dbReference type="AlphaFoldDB" id="A0A062TVA5"/>
<reference evidence="5 6" key="1">
    <citation type="journal article" date="2014" name="Antonie Van Leeuwenhoek">
        <title>Hyphomonas beringensis sp. nov. and Hyphomonas chukchiensis sp. nov., isolated from surface seawater of the Bering Sea and Chukchi Sea.</title>
        <authorList>
            <person name="Li C."/>
            <person name="Lai Q."/>
            <person name="Li G."/>
            <person name="Dong C."/>
            <person name="Wang J."/>
            <person name="Liao Y."/>
            <person name="Shao Z."/>
        </authorList>
    </citation>
    <scope>NUCLEOTIDE SEQUENCE [LARGE SCALE GENOMIC DNA]</scope>
    <source>
        <strain evidence="5 6">25B14_1</strain>
    </source>
</reference>
<dbReference type="Gene3D" id="2.40.50.100">
    <property type="match status" value="1"/>
</dbReference>
<feature type="domain" description="YknX-like C-terminal permuted SH3-like" evidence="4">
    <location>
        <begin position="279"/>
        <end position="342"/>
    </location>
</feature>
<dbReference type="Pfam" id="PF25989">
    <property type="entry name" value="YknX_C"/>
    <property type="match status" value="1"/>
</dbReference>
<feature type="chain" id="PRO_5001614480" description="YknX-like C-terminal permuted SH3-like domain-containing protein" evidence="3">
    <location>
        <begin position="19"/>
        <end position="358"/>
    </location>
</feature>
<dbReference type="STRING" id="1280946.HY29_05205"/>
<evidence type="ECO:0000259" key="4">
    <source>
        <dbReference type="Pfam" id="PF25989"/>
    </source>
</evidence>
<evidence type="ECO:0000256" key="1">
    <source>
        <dbReference type="ARBA" id="ARBA00009477"/>
    </source>
</evidence>
<evidence type="ECO:0000313" key="6">
    <source>
        <dbReference type="Proteomes" id="UP000027037"/>
    </source>
</evidence>
<dbReference type="FunFam" id="2.40.420.20:FF:000006">
    <property type="entry name" value="RND family efflux transporter MFP subunit"/>
    <property type="match status" value="1"/>
</dbReference>
<sequence length="358" mass="37083">MKKRLFPSIAILTLSLLAGCSKPSEPPVAEPVARVSTAPAVRGDLPLNVIGYGTVQFDPSRQQVLTTQIESRVAETLVQPGATVDAGSPLLRLAPSSASSLDLTQALADAAGARDELARQQRLRADGLASDGDVERAQTSANDLTARANTLSRNIGDVRTLSAQSSGVVDAVLVSPGDVVPAGSPLVRLSEPDAIQARINFELEDATRLASGDVVHLTGLDGGTHLTDAAIATIDLRVDPATRMTSIIVPLPPGNGFLAGEAVRATAVGDTKSQVILTPRSAVFTDEQGDYVFIDQQGKAERRRVESGETNGDLTEIVSGVSEGEQVVIKGGAILSDGMKLTSGDTATGQAVNPEAPK</sequence>
<evidence type="ECO:0000256" key="2">
    <source>
        <dbReference type="ARBA" id="ARBA00022448"/>
    </source>
</evidence>
<dbReference type="Gene3D" id="2.40.420.20">
    <property type="match status" value="1"/>
</dbReference>
<keyword evidence="6" id="KW-1185">Reference proteome</keyword>
<dbReference type="SUPFAM" id="SSF111369">
    <property type="entry name" value="HlyD-like secretion proteins"/>
    <property type="match status" value="1"/>
</dbReference>
<organism evidence="5 6">
    <name type="scientific">Hyphomonas beringensis</name>
    <dbReference type="NCBI Taxonomy" id="1280946"/>
    <lineage>
        <taxon>Bacteria</taxon>
        <taxon>Pseudomonadati</taxon>
        <taxon>Pseudomonadota</taxon>
        <taxon>Alphaproteobacteria</taxon>
        <taxon>Hyphomonadales</taxon>
        <taxon>Hyphomonadaceae</taxon>
        <taxon>Hyphomonas</taxon>
    </lineage>
</organism>
<comment type="caution">
    <text evidence="5">The sequence shown here is derived from an EMBL/GenBank/DDBJ whole genome shotgun (WGS) entry which is preliminary data.</text>
</comment>
<dbReference type="Gene3D" id="2.40.30.170">
    <property type="match status" value="1"/>
</dbReference>
<name>A0A062TVA5_9PROT</name>
<dbReference type="NCBIfam" id="TIGR01730">
    <property type="entry name" value="RND_mfp"/>
    <property type="match status" value="1"/>
</dbReference>
<evidence type="ECO:0000313" key="5">
    <source>
        <dbReference type="EMBL" id="KCZ51936.1"/>
    </source>
</evidence>
<feature type="signal peptide" evidence="3">
    <location>
        <begin position="1"/>
        <end position="18"/>
    </location>
</feature>
<dbReference type="RefSeq" id="WP_034798669.1">
    <property type="nucleotide sequence ID" value="NZ_AWFF01000076.1"/>
</dbReference>
<dbReference type="PROSITE" id="PS51257">
    <property type="entry name" value="PROKAR_LIPOPROTEIN"/>
    <property type="match status" value="1"/>
</dbReference>
<dbReference type="Proteomes" id="UP000027037">
    <property type="component" value="Unassembled WGS sequence"/>
</dbReference>
<dbReference type="PANTHER" id="PTHR30469">
    <property type="entry name" value="MULTIDRUG RESISTANCE PROTEIN MDTA"/>
    <property type="match status" value="1"/>
</dbReference>
<keyword evidence="3" id="KW-0732">Signal</keyword>
<dbReference type="Gene3D" id="1.10.287.470">
    <property type="entry name" value="Helix hairpin bin"/>
    <property type="match status" value="1"/>
</dbReference>
<dbReference type="InterPro" id="IPR006143">
    <property type="entry name" value="RND_pump_MFP"/>
</dbReference>
<comment type="similarity">
    <text evidence="1">Belongs to the membrane fusion protein (MFP) (TC 8.A.1) family.</text>
</comment>
<dbReference type="PATRIC" id="fig|1280946.3.peg.3132"/>
<dbReference type="PANTHER" id="PTHR30469:SF38">
    <property type="entry name" value="HLYD FAMILY SECRETION PROTEIN"/>
    <property type="match status" value="1"/>
</dbReference>